<dbReference type="GO" id="GO:0016491">
    <property type="term" value="F:oxidoreductase activity"/>
    <property type="evidence" value="ECO:0007669"/>
    <property type="project" value="UniProtKB-KW"/>
</dbReference>
<evidence type="ECO:0000313" key="5">
    <source>
        <dbReference type="Proteomes" id="UP000481288"/>
    </source>
</evidence>
<dbReference type="InterPro" id="IPR036812">
    <property type="entry name" value="NAD(P)_OxRdtase_dom_sf"/>
</dbReference>
<dbReference type="OrthoDB" id="686384at2759"/>
<dbReference type="SUPFAM" id="SSF51430">
    <property type="entry name" value="NAD(P)-linked oxidoreductase"/>
    <property type="match status" value="1"/>
</dbReference>
<evidence type="ECO:0000259" key="3">
    <source>
        <dbReference type="Pfam" id="PF00248"/>
    </source>
</evidence>
<keyword evidence="4" id="KW-0966">Cell projection</keyword>
<organism evidence="4 5">
    <name type="scientific">Lachnellula cervina</name>
    <dbReference type="NCBI Taxonomy" id="1316786"/>
    <lineage>
        <taxon>Eukaryota</taxon>
        <taxon>Fungi</taxon>
        <taxon>Dikarya</taxon>
        <taxon>Ascomycota</taxon>
        <taxon>Pezizomycotina</taxon>
        <taxon>Leotiomycetes</taxon>
        <taxon>Helotiales</taxon>
        <taxon>Lachnaceae</taxon>
        <taxon>Lachnellula</taxon>
    </lineage>
</organism>
<gene>
    <name evidence="4" type="primary">RSP5_3</name>
    <name evidence="4" type="ORF">LCER1_G004893</name>
</gene>
<sequence length="577" mass="63901">MPSVASPALPADLQAPEPPASAKASHVNMMTDTVIANMPPEGLRVVLRGLLGVDAKVTPALNSLAAEYLNTTSFTTNPQLFYSRKCPVEACALVDFQQRYRCLMGCGMGFRSMELLNEVLRQVLAVVLLDGQDISDHLMDILAIVDADMVQAVTAVQKELLTTSGMREMTIKEAKIVSNLMDGLLGCQKQSDTMGIEFPFKRGLSRIQKVGGMPGVDMPQLKQRAVEPMVNISAPTSPPPNSIERVQLGQSTVPRMFMGLWQFSSPAWGTASVNKIHRHFRKHVDAGFTAYDMADHYGDAEVTFGQFRSTQPDAASMFCATKYCIFEKITITEEVVKANISERLLNINADKVDLLQLHWQSYDDPQYIRMAQLVEQDPRVLNVGLCNFDTQRMEEIIQSGVAVVSNQVQAIMGKQFSLVDLRPTFKMAESCRKHNIKLLTYGSLCGGFLAEKWLNKPAPNIFGEDMTPSHRKYFEMIVVWGGWELLQQLLSVLSSIGKKYNASVSNVATRWVLDHDYVGAVIIGGRMGISEHVDENVQVFSFRLDDHDKTLISKVLEQSKATDVSAAMGDCGAEYRG</sequence>
<name>A0A7D8ULI2_9HELO</name>
<evidence type="ECO:0000313" key="4">
    <source>
        <dbReference type="EMBL" id="TVY51849.1"/>
    </source>
</evidence>
<dbReference type="Proteomes" id="UP000481288">
    <property type="component" value="Unassembled WGS sequence"/>
</dbReference>
<proteinExistence type="predicted"/>
<keyword evidence="5" id="KW-1185">Reference proteome</keyword>
<keyword evidence="4" id="KW-0969">Cilium</keyword>
<reference evidence="4 5" key="1">
    <citation type="submission" date="2018-05" db="EMBL/GenBank/DDBJ databases">
        <title>Whole genome sequencing for identification of molecular markers to develop diagnostic detection tools for the regulated plant pathogen Lachnellula willkommii.</title>
        <authorList>
            <person name="Giroux E."/>
            <person name="Bilodeau G."/>
        </authorList>
    </citation>
    <scope>NUCLEOTIDE SEQUENCE [LARGE SCALE GENOMIC DNA]</scope>
    <source>
        <strain evidence="4 5">CBS 625.97</strain>
    </source>
</reference>
<dbReference type="PANTHER" id="PTHR43147:SF2">
    <property type="entry name" value="NADP-DEPENDENT OXIDOREDUCTASE DOMAIN-CONTAINING PROTEIN"/>
    <property type="match status" value="1"/>
</dbReference>
<dbReference type="Gene3D" id="3.20.20.100">
    <property type="entry name" value="NADP-dependent oxidoreductase domain"/>
    <property type="match status" value="1"/>
</dbReference>
<keyword evidence="4" id="KW-0282">Flagellum</keyword>
<keyword evidence="1" id="KW-0560">Oxidoreductase</keyword>
<evidence type="ECO:0000256" key="2">
    <source>
        <dbReference type="SAM" id="MobiDB-lite"/>
    </source>
</evidence>
<feature type="region of interest" description="Disordered" evidence="2">
    <location>
        <begin position="1"/>
        <end position="24"/>
    </location>
</feature>
<dbReference type="AlphaFoldDB" id="A0A7D8ULI2"/>
<feature type="domain" description="NADP-dependent oxidoreductase" evidence="3">
    <location>
        <begin position="256"/>
        <end position="555"/>
    </location>
</feature>
<dbReference type="Pfam" id="PF00248">
    <property type="entry name" value="Aldo_ket_red"/>
    <property type="match status" value="1"/>
</dbReference>
<dbReference type="EMBL" id="QGMG01000721">
    <property type="protein sequence ID" value="TVY51849.1"/>
    <property type="molecule type" value="Genomic_DNA"/>
</dbReference>
<dbReference type="InterPro" id="IPR023210">
    <property type="entry name" value="NADP_OxRdtase_dom"/>
</dbReference>
<dbReference type="PANTHER" id="PTHR43147">
    <property type="entry name" value="PROTEIN TAS"/>
    <property type="match status" value="1"/>
</dbReference>
<protein>
    <submittedName>
        <fullName evidence="4">Flagellar radial spoke protein 5</fullName>
    </submittedName>
</protein>
<accession>A0A7D8ULI2</accession>
<evidence type="ECO:0000256" key="1">
    <source>
        <dbReference type="ARBA" id="ARBA00023002"/>
    </source>
</evidence>
<comment type="caution">
    <text evidence="4">The sequence shown here is derived from an EMBL/GenBank/DDBJ whole genome shotgun (WGS) entry which is preliminary data.</text>
</comment>